<dbReference type="Proteomes" id="UP001270362">
    <property type="component" value="Unassembled WGS sequence"/>
</dbReference>
<evidence type="ECO:0000313" key="3">
    <source>
        <dbReference type="Proteomes" id="UP001270362"/>
    </source>
</evidence>
<comment type="caution">
    <text evidence="2">The sequence shown here is derived from an EMBL/GenBank/DDBJ whole genome shotgun (WGS) entry which is preliminary data.</text>
</comment>
<name>A0AAE0XA56_9PEZI</name>
<accession>A0AAE0XA56</accession>
<sequence length="310" mass="35089">MATKICDECRRMAAWMCESNSQMVGETNVWQDSLPSNEFPRSARHPLVLEPAALGCSLCVLIHRAASEKMAITLDPREGSESTSAHCCPKLSLIDWGDRRGPCKYVALSYSWGMVHPIKTTRASVALHRQGVDIESLPRTFRDVVTVARHLHVNFIWIDSLCIVQDDVRDWETECPRMGDVYRNAFLVVAASDAPDSTVGFLNRYCDHSLDFGQMVSLPCPKCSTAYPNMGADETSFFIEALPADPRVIQPRHKTRHLATRGWAFQERLLASRYLSVSSRNMEWECGECVQKDELHYPRSHSTWPDRKAN</sequence>
<dbReference type="AlphaFoldDB" id="A0AAE0XA56"/>
<dbReference type="PANTHER" id="PTHR33112:SF15">
    <property type="entry name" value="HETEROKARYON INCOMPATIBILITY DOMAIN-CONTAINING PROTEIN"/>
    <property type="match status" value="1"/>
</dbReference>
<reference evidence="2" key="1">
    <citation type="journal article" date="2023" name="Mol. Phylogenet. Evol.">
        <title>Genome-scale phylogeny and comparative genomics of the fungal order Sordariales.</title>
        <authorList>
            <person name="Hensen N."/>
            <person name="Bonometti L."/>
            <person name="Westerberg I."/>
            <person name="Brannstrom I.O."/>
            <person name="Guillou S."/>
            <person name="Cros-Aarteil S."/>
            <person name="Calhoun S."/>
            <person name="Haridas S."/>
            <person name="Kuo A."/>
            <person name="Mondo S."/>
            <person name="Pangilinan J."/>
            <person name="Riley R."/>
            <person name="LaButti K."/>
            <person name="Andreopoulos B."/>
            <person name="Lipzen A."/>
            <person name="Chen C."/>
            <person name="Yan M."/>
            <person name="Daum C."/>
            <person name="Ng V."/>
            <person name="Clum A."/>
            <person name="Steindorff A."/>
            <person name="Ohm R.A."/>
            <person name="Martin F."/>
            <person name="Silar P."/>
            <person name="Natvig D.O."/>
            <person name="Lalanne C."/>
            <person name="Gautier V."/>
            <person name="Ament-Velasquez S.L."/>
            <person name="Kruys A."/>
            <person name="Hutchinson M.I."/>
            <person name="Powell A.J."/>
            <person name="Barry K."/>
            <person name="Miller A.N."/>
            <person name="Grigoriev I.V."/>
            <person name="Debuchy R."/>
            <person name="Gladieux P."/>
            <person name="Hiltunen Thoren M."/>
            <person name="Johannesson H."/>
        </authorList>
    </citation>
    <scope>NUCLEOTIDE SEQUENCE</scope>
    <source>
        <strain evidence="2">CBS 314.62</strain>
    </source>
</reference>
<dbReference type="EMBL" id="JAULSO010000002">
    <property type="protein sequence ID" value="KAK3688895.1"/>
    <property type="molecule type" value="Genomic_DNA"/>
</dbReference>
<dbReference type="InterPro" id="IPR010730">
    <property type="entry name" value="HET"/>
</dbReference>
<evidence type="ECO:0000259" key="1">
    <source>
        <dbReference type="Pfam" id="PF06985"/>
    </source>
</evidence>
<feature type="domain" description="Heterokaryon incompatibility" evidence="1">
    <location>
        <begin position="105"/>
        <end position="267"/>
    </location>
</feature>
<keyword evidence="3" id="KW-1185">Reference proteome</keyword>
<reference evidence="2" key="2">
    <citation type="submission" date="2023-06" db="EMBL/GenBank/DDBJ databases">
        <authorList>
            <consortium name="Lawrence Berkeley National Laboratory"/>
            <person name="Haridas S."/>
            <person name="Hensen N."/>
            <person name="Bonometti L."/>
            <person name="Westerberg I."/>
            <person name="Brannstrom I.O."/>
            <person name="Guillou S."/>
            <person name="Cros-Aarteil S."/>
            <person name="Calhoun S."/>
            <person name="Kuo A."/>
            <person name="Mondo S."/>
            <person name="Pangilinan J."/>
            <person name="Riley R."/>
            <person name="Labutti K."/>
            <person name="Andreopoulos B."/>
            <person name="Lipzen A."/>
            <person name="Chen C."/>
            <person name="Yanf M."/>
            <person name="Daum C."/>
            <person name="Ng V."/>
            <person name="Clum A."/>
            <person name="Steindorff A."/>
            <person name="Ohm R."/>
            <person name="Martin F."/>
            <person name="Silar P."/>
            <person name="Natvig D."/>
            <person name="Lalanne C."/>
            <person name="Gautier V."/>
            <person name="Ament-Velasquez S.L."/>
            <person name="Kruys A."/>
            <person name="Hutchinson M.I."/>
            <person name="Powell A.J."/>
            <person name="Barry K."/>
            <person name="Miller A.N."/>
            <person name="Grigoriev I.V."/>
            <person name="Debuchy R."/>
            <person name="Gladieux P."/>
            <person name="Thoren M.H."/>
            <person name="Johannesson H."/>
        </authorList>
    </citation>
    <scope>NUCLEOTIDE SEQUENCE</scope>
    <source>
        <strain evidence="2">CBS 314.62</strain>
    </source>
</reference>
<gene>
    <name evidence="2" type="ORF">B0T22DRAFT_480123</name>
</gene>
<dbReference type="PANTHER" id="PTHR33112">
    <property type="entry name" value="DOMAIN PROTEIN, PUTATIVE-RELATED"/>
    <property type="match status" value="1"/>
</dbReference>
<dbReference type="Pfam" id="PF06985">
    <property type="entry name" value="HET"/>
    <property type="match status" value="1"/>
</dbReference>
<evidence type="ECO:0000313" key="2">
    <source>
        <dbReference type="EMBL" id="KAK3688895.1"/>
    </source>
</evidence>
<protein>
    <submittedName>
        <fullName evidence="2">Heterokaryon incompatibility protein-domain-containing protein</fullName>
    </submittedName>
</protein>
<proteinExistence type="predicted"/>
<organism evidence="2 3">
    <name type="scientific">Podospora appendiculata</name>
    <dbReference type="NCBI Taxonomy" id="314037"/>
    <lineage>
        <taxon>Eukaryota</taxon>
        <taxon>Fungi</taxon>
        <taxon>Dikarya</taxon>
        <taxon>Ascomycota</taxon>
        <taxon>Pezizomycotina</taxon>
        <taxon>Sordariomycetes</taxon>
        <taxon>Sordariomycetidae</taxon>
        <taxon>Sordariales</taxon>
        <taxon>Podosporaceae</taxon>
        <taxon>Podospora</taxon>
    </lineage>
</organism>